<dbReference type="GO" id="GO:0000981">
    <property type="term" value="F:DNA-binding transcription factor activity, RNA polymerase II-specific"/>
    <property type="evidence" value="ECO:0007669"/>
    <property type="project" value="InterPro"/>
</dbReference>
<proteinExistence type="predicted"/>
<feature type="compositionally biased region" description="Basic and acidic residues" evidence="2">
    <location>
        <begin position="266"/>
        <end position="275"/>
    </location>
</feature>
<accession>A0A9N9U3Q6</accession>
<feature type="domain" description="Zn(2)-C6 fungal-type" evidence="3">
    <location>
        <begin position="308"/>
        <end position="346"/>
    </location>
</feature>
<evidence type="ECO:0000256" key="2">
    <source>
        <dbReference type="SAM" id="MobiDB-lite"/>
    </source>
</evidence>
<name>A0A9N9U3Q6_9HYPO</name>
<feature type="region of interest" description="Disordered" evidence="2">
    <location>
        <begin position="138"/>
        <end position="159"/>
    </location>
</feature>
<dbReference type="Proteomes" id="UP000754883">
    <property type="component" value="Unassembled WGS sequence"/>
</dbReference>
<feature type="compositionally biased region" description="Polar residues" evidence="2">
    <location>
        <begin position="138"/>
        <end position="153"/>
    </location>
</feature>
<dbReference type="EMBL" id="CABFNO020001240">
    <property type="protein sequence ID" value="CAG9971457.1"/>
    <property type="molecule type" value="Genomic_DNA"/>
</dbReference>
<keyword evidence="1" id="KW-0539">Nucleus</keyword>
<dbReference type="AlphaFoldDB" id="A0A9N9U3Q6"/>
<reference evidence="4" key="1">
    <citation type="submission" date="2021-10" db="EMBL/GenBank/DDBJ databases">
        <authorList>
            <person name="Piombo E."/>
        </authorList>
    </citation>
    <scope>NUCLEOTIDE SEQUENCE</scope>
</reference>
<dbReference type="GO" id="GO:0008270">
    <property type="term" value="F:zinc ion binding"/>
    <property type="evidence" value="ECO:0007669"/>
    <property type="project" value="InterPro"/>
</dbReference>
<dbReference type="PANTHER" id="PTHR35392">
    <property type="entry name" value="ZN(II)2CYS6 TRANSCRIPTION FACTOR (EUROFUNG)-RELATED-RELATED"/>
    <property type="match status" value="1"/>
</dbReference>
<dbReference type="CDD" id="cd00067">
    <property type="entry name" value="GAL4"/>
    <property type="match status" value="1"/>
</dbReference>
<gene>
    <name evidence="4" type="ORF">CBYS24578_00000479</name>
</gene>
<evidence type="ECO:0000313" key="4">
    <source>
        <dbReference type="EMBL" id="CAG9971457.1"/>
    </source>
</evidence>
<dbReference type="InterPro" id="IPR052973">
    <property type="entry name" value="Fungal_sec-metab_reg_TF"/>
</dbReference>
<comment type="caution">
    <text evidence="4">The sequence shown here is derived from an EMBL/GenBank/DDBJ whole genome shotgun (WGS) entry which is preliminary data.</text>
</comment>
<dbReference type="PROSITE" id="PS50048">
    <property type="entry name" value="ZN2_CY6_FUNGAL_2"/>
    <property type="match status" value="1"/>
</dbReference>
<organism evidence="4 5">
    <name type="scientific">Clonostachys byssicola</name>
    <dbReference type="NCBI Taxonomy" id="160290"/>
    <lineage>
        <taxon>Eukaryota</taxon>
        <taxon>Fungi</taxon>
        <taxon>Dikarya</taxon>
        <taxon>Ascomycota</taxon>
        <taxon>Pezizomycotina</taxon>
        <taxon>Sordariomycetes</taxon>
        <taxon>Hypocreomycetidae</taxon>
        <taxon>Hypocreales</taxon>
        <taxon>Bionectriaceae</taxon>
        <taxon>Clonostachys</taxon>
    </lineage>
</organism>
<dbReference type="PANTHER" id="PTHR35392:SF3">
    <property type="entry name" value="ZN(2)-C6 FUNGAL-TYPE DOMAIN-CONTAINING PROTEIN"/>
    <property type="match status" value="1"/>
</dbReference>
<sequence length="707" mass="78990">MSPPTPANLGLTQGLVPLAEVEKSGTAHQHQSDGLCSSLTSIGCNGEAPGGLSFGQRFMNLKALLCPCCGFNLMNLMSLQDGKDLLQLSLCCLFQLTHGQGYQPLLETPHTSLSTSGPYQIEKPPSMQVLIPQSYNSNAVESEQQTPLHSDQPSAPLPQLSEFAASDPAYSPLLTAEASSSQGQGFIGPVIKAESPTGPDALVFQPEHPLDTPVPAMPSYSPNVPAQGGREVVFHQSESLASLSARYNLCPPPAPTSRSNAISRDHAAPHEHHPTFDILQPNQRGGKRGPFKDPSLREQTAQTRKIGSCIRCRMQRIRCEHNDADPTGPCLTCKKVANTRAGRFPCLRLKITDVKCYKPGQVPGYEWSKRWIDTVPGPIQKWASTETKIIKISEGFSDETLDVVVKQFIPIEGDKLERSWYHNGEKKTVSIPPFALVELETVKAAYLRHIHRSMNQAFAKILGRRGLIYRTYQQSVKLCKKQQIPNESQELLRDVFRLWMAVRLSTTSNFIVGEETLGMPKDILDETNPHPGTIPIPPVLGAQLDLILIHQIQSSLRRQVLDRLEKIVSKRKHSTWMVSYLVTFVLLHNAALITAHDAGYARKHGMKRRFAREDKVREYHAGANILLAHFHYCNKNVHPFTDGCKDQDLRTLAGLEEDQIRFVHATRNYAKRHRQEWEGIRARGEVENDYYFVSQLYDDNWDARATT</sequence>
<evidence type="ECO:0000256" key="1">
    <source>
        <dbReference type="ARBA" id="ARBA00023242"/>
    </source>
</evidence>
<evidence type="ECO:0000313" key="5">
    <source>
        <dbReference type="Proteomes" id="UP000754883"/>
    </source>
</evidence>
<keyword evidence="5" id="KW-1185">Reference proteome</keyword>
<evidence type="ECO:0000259" key="3">
    <source>
        <dbReference type="PROSITE" id="PS50048"/>
    </source>
</evidence>
<dbReference type="OrthoDB" id="3474066at2759"/>
<feature type="region of interest" description="Disordered" evidence="2">
    <location>
        <begin position="266"/>
        <end position="302"/>
    </location>
</feature>
<protein>
    <recommendedName>
        <fullName evidence="3">Zn(2)-C6 fungal-type domain-containing protein</fullName>
    </recommendedName>
</protein>
<dbReference type="InterPro" id="IPR001138">
    <property type="entry name" value="Zn2Cys6_DnaBD"/>
</dbReference>